<feature type="region of interest" description="Disordered" evidence="8">
    <location>
        <begin position="409"/>
        <end position="475"/>
    </location>
</feature>
<dbReference type="GO" id="GO:0005634">
    <property type="term" value="C:nucleus"/>
    <property type="evidence" value="ECO:0007669"/>
    <property type="project" value="UniProtKB-SubCell"/>
</dbReference>
<dbReference type="FunFam" id="3.30.160.60:FF:002343">
    <property type="entry name" value="Zinc finger protein 33A"/>
    <property type="match status" value="1"/>
</dbReference>
<feature type="domain" description="C2H2-type" evidence="9">
    <location>
        <begin position="363"/>
        <end position="390"/>
    </location>
</feature>
<dbReference type="PANTHER" id="PTHR24376">
    <property type="entry name" value="ZINC FINGER PROTEIN"/>
    <property type="match status" value="1"/>
</dbReference>
<dbReference type="KEGG" id="cgob:115014982"/>
<keyword evidence="3" id="KW-0677">Repeat</keyword>
<evidence type="ECO:0000256" key="5">
    <source>
        <dbReference type="ARBA" id="ARBA00022833"/>
    </source>
</evidence>
<dbReference type="SUPFAM" id="SSF57667">
    <property type="entry name" value="beta-beta-alpha zinc fingers"/>
    <property type="match status" value="3"/>
</dbReference>
<dbReference type="AlphaFoldDB" id="A0A6J2QL08"/>
<name>A0A6J2QL08_COTGO</name>
<dbReference type="SMART" id="SM00355">
    <property type="entry name" value="ZnF_C2H2"/>
    <property type="match status" value="7"/>
</dbReference>
<dbReference type="RefSeq" id="XP_029298010.1">
    <property type="nucleotide sequence ID" value="XM_029442150.1"/>
</dbReference>
<feature type="compositionally biased region" description="Polar residues" evidence="8">
    <location>
        <begin position="343"/>
        <end position="353"/>
    </location>
</feature>
<dbReference type="GeneTree" id="ENSGT00940000164700"/>
<feature type="domain" description="C2H2-type" evidence="9">
    <location>
        <begin position="391"/>
        <end position="419"/>
    </location>
</feature>
<evidence type="ECO:0000313" key="13">
    <source>
        <dbReference type="RefSeq" id="XP_029298010.1"/>
    </source>
</evidence>
<evidence type="ECO:0000256" key="6">
    <source>
        <dbReference type="ARBA" id="ARBA00023242"/>
    </source>
</evidence>
<dbReference type="PROSITE" id="PS00028">
    <property type="entry name" value="ZINC_FINGER_C2H2_1"/>
    <property type="match status" value="4"/>
</dbReference>
<feature type="region of interest" description="Disordered" evidence="8">
    <location>
        <begin position="207"/>
        <end position="236"/>
    </location>
</feature>
<dbReference type="GeneID" id="115014982"/>
<evidence type="ECO:0000259" key="9">
    <source>
        <dbReference type="PROSITE" id="PS50157"/>
    </source>
</evidence>
<evidence type="ECO:0000313" key="12">
    <source>
        <dbReference type="RefSeq" id="XP_029298008.1"/>
    </source>
</evidence>
<proteinExistence type="predicted"/>
<protein>
    <submittedName>
        <fullName evidence="11 12">Zinc finger protein 62 homolog</fullName>
    </submittedName>
</protein>
<dbReference type="RefSeq" id="XP_029298007.1">
    <property type="nucleotide sequence ID" value="XM_029442147.1"/>
</dbReference>
<dbReference type="FunFam" id="3.30.160.60:FF:000100">
    <property type="entry name" value="Zinc finger 45-like"/>
    <property type="match status" value="1"/>
</dbReference>
<evidence type="ECO:0000256" key="4">
    <source>
        <dbReference type="ARBA" id="ARBA00022771"/>
    </source>
</evidence>
<dbReference type="GO" id="GO:0008270">
    <property type="term" value="F:zinc ion binding"/>
    <property type="evidence" value="ECO:0007669"/>
    <property type="project" value="UniProtKB-KW"/>
</dbReference>
<keyword evidence="6" id="KW-0539">Nucleus</keyword>
<comment type="subcellular location">
    <subcellularLocation>
        <location evidence="1">Nucleus</location>
    </subcellularLocation>
</comment>
<dbReference type="OrthoDB" id="8445151at2759"/>
<sequence>MSDYLMREFSAQLSTSMDTVLSRAVFEIMGIFENSLHDHQIELGQKGEEVAQLKMKLHRAEIRLSEIELGGDRGMEFKKGRTEDVLSAPEQTADVPEIDFEVPDDWCAPLGCETATKQGDLCPSVRLRRLSIPLWPISLIKQQVVQRDIDPEQRANVLRRTRRNSSLNERHKPTQDKTLPTRGQETRVRNDMKELLQGTKQEYTDITSSTVLRSRGRNLTGKEQENTKKSKSEERKIAATESDEKVTVKRDGEKKYCCKFCKKLFDTMFGRSVHVRSHRKCQGCKREFPYPSFLKVHKTSCKELKQLLAKKAQSTNHPNPESCDEKNPTASSRKQVIAEKKGTPSSGNHSESSIQKDGRPKNQYCVHCNKIFHNRWKLKEHERIHTGETPYTCSMCPKKFRINQSLKKHKMRIHKDQMKSSGTNKNHARTKPLEKTEDNREDLNSPRKDRSRAIHHNDVQRDRSPDISPSSKWQTMGKRCPNGFICLLCQKLSKNMSRLIEHFRTHTGEKPLKCDQCSAKFRSHGQLSKHKKGCCNPKQSQCAKCKKKYYSQNKYNRHVLNCNRDHSCKVCGKGFFTKGRLGKHMERFHN</sequence>
<dbReference type="Proteomes" id="UP000504630">
    <property type="component" value="Chromosome 10"/>
</dbReference>
<feature type="domain" description="C2H2-type" evidence="9">
    <location>
        <begin position="566"/>
        <end position="590"/>
    </location>
</feature>
<dbReference type="PROSITE" id="PS50157">
    <property type="entry name" value="ZINC_FINGER_C2H2_2"/>
    <property type="match status" value="4"/>
</dbReference>
<reference evidence="11 12" key="1">
    <citation type="submission" date="2025-04" db="UniProtKB">
        <authorList>
            <consortium name="RefSeq"/>
        </authorList>
    </citation>
    <scope>IDENTIFICATION</scope>
</reference>
<feature type="domain" description="C2H2-type" evidence="9">
    <location>
        <begin position="484"/>
        <end position="511"/>
    </location>
</feature>
<dbReference type="PANTHER" id="PTHR24376:SF235">
    <property type="entry name" value="C2H2-TYPE DOMAIN-CONTAINING PROTEIN"/>
    <property type="match status" value="1"/>
</dbReference>
<keyword evidence="4 7" id="KW-0863">Zinc-finger</keyword>
<gene>
    <name evidence="11 12 13" type="primary">LOC115014982</name>
</gene>
<evidence type="ECO:0000256" key="7">
    <source>
        <dbReference type="PROSITE-ProRule" id="PRU00042"/>
    </source>
</evidence>
<evidence type="ECO:0000256" key="8">
    <source>
        <dbReference type="SAM" id="MobiDB-lite"/>
    </source>
</evidence>
<evidence type="ECO:0000256" key="1">
    <source>
        <dbReference type="ARBA" id="ARBA00004123"/>
    </source>
</evidence>
<keyword evidence="2" id="KW-0479">Metal-binding</keyword>
<dbReference type="Gene3D" id="3.30.160.60">
    <property type="entry name" value="Classic Zinc Finger"/>
    <property type="match status" value="5"/>
</dbReference>
<feature type="compositionally biased region" description="Basic and acidic residues" evidence="8">
    <location>
        <begin position="220"/>
        <end position="236"/>
    </location>
</feature>
<evidence type="ECO:0000256" key="2">
    <source>
        <dbReference type="ARBA" id="ARBA00022723"/>
    </source>
</evidence>
<dbReference type="InterPro" id="IPR036236">
    <property type="entry name" value="Znf_C2H2_sf"/>
</dbReference>
<keyword evidence="10" id="KW-1185">Reference proteome</keyword>
<accession>A0A6J2QL08</accession>
<dbReference type="RefSeq" id="XP_029298008.1">
    <property type="nucleotide sequence ID" value="XM_029442148.1"/>
</dbReference>
<feature type="compositionally biased region" description="Basic and acidic residues" evidence="8">
    <location>
        <begin position="431"/>
        <end position="465"/>
    </location>
</feature>
<feature type="region of interest" description="Disordered" evidence="8">
    <location>
        <begin position="311"/>
        <end position="359"/>
    </location>
</feature>
<evidence type="ECO:0000313" key="11">
    <source>
        <dbReference type="RefSeq" id="XP_029298007.1"/>
    </source>
</evidence>
<organism evidence="10 11">
    <name type="scientific">Cottoperca gobio</name>
    <name type="common">Frogmouth</name>
    <name type="synonym">Aphritis gobio</name>
    <dbReference type="NCBI Taxonomy" id="56716"/>
    <lineage>
        <taxon>Eukaryota</taxon>
        <taxon>Metazoa</taxon>
        <taxon>Chordata</taxon>
        <taxon>Craniata</taxon>
        <taxon>Vertebrata</taxon>
        <taxon>Euteleostomi</taxon>
        <taxon>Actinopterygii</taxon>
        <taxon>Neopterygii</taxon>
        <taxon>Teleostei</taxon>
        <taxon>Neoteleostei</taxon>
        <taxon>Acanthomorphata</taxon>
        <taxon>Eupercaria</taxon>
        <taxon>Perciformes</taxon>
        <taxon>Notothenioidei</taxon>
        <taxon>Bovichtidae</taxon>
        <taxon>Cottoperca</taxon>
    </lineage>
</organism>
<dbReference type="Pfam" id="PF00096">
    <property type="entry name" value="zf-C2H2"/>
    <property type="match status" value="1"/>
</dbReference>
<evidence type="ECO:0000256" key="3">
    <source>
        <dbReference type="ARBA" id="ARBA00022737"/>
    </source>
</evidence>
<keyword evidence="5" id="KW-0862">Zinc</keyword>
<evidence type="ECO:0000313" key="10">
    <source>
        <dbReference type="Proteomes" id="UP000504630"/>
    </source>
</evidence>
<feature type="region of interest" description="Disordered" evidence="8">
    <location>
        <begin position="159"/>
        <end position="185"/>
    </location>
</feature>
<dbReference type="InterPro" id="IPR013087">
    <property type="entry name" value="Znf_C2H2_type"/>
</dbReference>